<name>A0ABT2HYE8_9MICO</name>
<evidence type="ECO:0000313" key="4">
    <source>
        <dbReference type="Proteomes" id="UP001525379"/>
    </source>
</evidence>
<comment type="caution">
    <text evidence="3">The sequence shown here is derived from an EMBL/GenBank/DDBJ whole genome shotgun (WGS) entry which is preliminary data.</text>
</comment>
<evidence type="ECO:0000313" key="3">
    <source>
        <dbReference type="EMBL" id="MCT2043348.1"/>
    </source>
</evidence>
<dbReference type="InterPro" id="IPR007421">
    <property type="entry name" value="Schlafen_AlbA_2_dom"/>
</dbReference>
<dbReference type="PANTHER" id="PTHR30595:SF6">
    <property type="entry name" value="SCHLAFEN ALBA-2 DOMAIN-CONTAINING PROTEIN"/>
    <property type="match status" value="1"/>
</dbReference>
<evidence type="ECO:0000259" key="2">
    <source>
        <dbReference type="Pfam" id="PF04326"/>
    </source>
</evidence>
<gene>
    <name evidence="3" type="ORF">M3D15_08395</name>
</gene>
<sequence>MLWTPDDLAQALEQMRARRGDSTSIEVKRAAGGVPQMAETLCAFANMPDGGTVIFGVDESAGEFSVVGVPNIAQLEAGIANMAREAVHPAPRIDFQTITVDAKPIVIAHIAPLSVTEKPARVAGRAFLRQADGDYAMHPHEERMIEVARLHSDEQVDYDLAPARGRNRDDLDEILCSAYVRAVRAHDRRVRDCDDSQILRMTNVLTAAGEPTLAGLYALGTYPQGQYPALTVTAAVQLPGGEGQPRNRNLQDFTGPVPVLLTDLLDWVASNLDTVNKYRDDGHMEVIPELPLNAVRELLANALVHRDLGPNTLGIGKQIQVRLTPRNLFIQSPGGLRGVSLAQIESVEHAQAAVNQRLYQITKRLTTPDGASIIEGEGGGIREVFRSTEARGLPRPQLIDTGVQFKALLWRSRDVSKDSAPRTPGTARSTVVVPRSSSPTRNEHTILAALASADGPLTVHEVVDATGMTIGQVRYALNQPLEDGIVVMEGKQGVKSTRYRLQ</sequence>
<proteinExistence type="predicted"/>
<dbReference type="Gene3D" id="3.30.565.60">
    <property type="match status" value="1"/>
</dbReference>
<dbReference type="Pfam" id="PF04326">
    <property type="entry name" value="SLFN_AlbA_2"/>
    <property type="match status" value="1"/>
</dbReference>
<dbReference type="EMBL" id="JALXSQ010000037">
    <property type="protein sequence ID" value="MCT2043348.1"/>
    <property type="molecule type" value="Genomic_DNA"/>
</dbReference>
<protein>
    <submittedName>
        <fullName evidence="3">DNA binding domain-containing protein</fullName>
    </submittedName>
</protein>
<dbReference type="PANTHER" id="PTHR30595">
    <property type="entry name" value="GLPR-RELATED TRANSCRIPTIONAL REPRESSOR"/>
    <property type="match status" value="1"/>
</dbReference>
<dbReference type="Gene3D" id="3.30.950.30">
    <property type="entry name" value="Schlafen, AAA domain"/>
    <property type="match status" value="1"/>
</dbReference>
<organism evidence="3 4">
    <name type="scientific">Pseudoclavibacter albus</name>
    <dbReference type="NCBI Taxonomy" id="272241"/>
    <lineage>
        <taxon>Bacteria</taxon>
        <taxon>Bacillati</taxon>
        <taxon>Actinomycetota</taxon>
        <taxon>Actinomycetes</taxon>
        <taxon>Micrococcales</taxon>
        <taxon>Microbacteriaceae</taxon>
        <taxon>Pseudoclavibacter</taxon>
    </lineage>
</organism>
<dbReference type="Pfam" id="PF13749">
    <property type="entry name" value="HATPase_c_4"/>
    <property type="match status" value="1"/>
</dbReference>
<accession>A0ABT2HYE8</accession>
<dbReference type="InterPro" id="IPR038475">
    <property type="entry name" value="RecG_C_sf"/>
</dbReference>
<dbReference type="Proteomes" id="UP001525379">
    <property type="component" value="Unassembled WGS sequence"/>
</dbReference>
<feature type="region of interest" description="Disordered" evidence="1">
    <location>
        <begin position="416"/>
        <end position="439"/>
    </location>
</feature>
<evidence type="ECO:0000256" key="1">
    <source>
        <dbReference type="SAM" id="MobiDB-lite"/>
    </source>
</evidence>
<dbReference type="RefSeq" id="WP_260104543.1">
    <property type="nucleotide sequence ID" value="NZ_JALXSQ010000037.1"/>
</dbReference>
<feature type="domain" description="Schlafen AlbA-2" evidence="2">
    <location>
        <begin position="22"/>
        <end position="137"/>
    </location>
</feature>
<dbReference type="InterPro" id="IPR038461">
    <property type="entry name" value="Schlafen_AlbA_2_dom_sf"/>
</dbReference>
<feature type="compositionally biased region" description="Low complexity" evidence="1">
    <location>
        <begin position="428"/>
        <end position="439"/>
    </location>
</feature>
<keyword evidence="4" id="KW-1185">Reference proteome</keyword>
<reference evidence="3 4" key="1">
    <citation type="submission" date="2022-04" db="EMBL/GenBank/DDBJ databases">
        <title>Human microbiome associated bacterial genomes.</title>
        <authorList>
            <person name="Sandstrom S."/>
            <person name="Salamzade R."/>
            <person name="Kalan L.R."/>
        </authorList>
    </citation>
    <scope>NUCLEOTIDE SEQUENCE [LARGE SCALE GENOMIC DNA]</scope>
    <source>
        <strain evidence="4">p3-SID1799</strain>
    </source>
</reference>